<accession>K1YN44</accession>
<protein>
    <submittedName>
        <fullName evidence="1">Uncharacterized protein</fullName>
    </submittedName>
</protein>
<proteinExistence type="predicted"/>
<dbReference type="EMBL" id="AMFJ01028885">
    <property type="protein sequence ID" value="EKD44390.1"/>
    <property type="molecule type" value="Genomic_DNA"/>
</dbReference>
<evidence type="ECO:0000313" key="1">
    <source>
        <dbReference type="EMBL" id="EKD44390.1"/>
    </source>
</evidence>
<gene>
    <name evidence="1" type="ORF">ACD_71C00154G0007</name>
</gene>
<comment type="caution">
    <text evidence="1">The sequence shown here is derived from an EMBL/GenBank/DDBJ whole genome shotgun (WGS) entry which is preliminary data.</text>
</comment>
<name>K1YN44_9BACT</name>
<organism evidence="1">
    <name type="scientific">uncultured bacterium</name>
    <name type="common">gcode 4</name>
    <dbReference type="NCBI Taxonomy" id="1234023"/>
    <lineage>
        <taxon>Bacteria</taxon>
        <taxon>environmental samples</taxon>
    </lineage>
</organism>
<sequence length="743" mass="87910">MINKIITLQRVRLWIAQKMFHLRVRSIGIFQNRFRLLSFIQVIITIVLFWMAIKSNFFHGIDASAYFTTVWSMFGSILALLITIHFFYIQNFSNYVPLAFVFHANTNWTSYLIIGTIWTFTLVFLFLWGNIGAYLNSCPDYYIFPLSVLAESLVVWLVFYFFHITSQNLSPAWITNLVEKFFLKTLNFVKKNELLLENYGKLQGVTEDFQRISKFYSWMWPIEICWVNLETLCDAVQMLMSRKEYSLSTGYLAVISKCFWYLLDAHWKITTVPNLEYFLTQESGIDKRLDRLFEKVENIVFLNIRGNDTYGILESMSLLKQITIKTSEVQYSWRMWFSENPVFERVLLRHTWLFDKLLKEWNEEWLFQWKENSFAYLKIIISKKIALWYVESILEKLDLFVFWEISNWKSYETHKIYMGLLLPFQSDKWNVVDINELACKHIEWIISLRGSGKDNIDIGIDQIINSIIKEVWNYLVMNHSFILQKILSKPEESDVAIESWSDLINNINLIFQKGAEKKIHFDNFFPLLISEFRGLCSSVTRSELNEKSKEKLLEDLLNLISIVVWLGDKKFLSGLYSNKHIFDTLCWLGLYGLKTGNSELFEESRSIFEKYLSDSFFEHFHPHLDVAEYYFFWILAIRDNTSLIKTSEAMIDFFVENLRKNFLSSTAANTDFSEHIRTRTVIFVNDIKSVLAPSDRTYPIDEPSSIDYISESFPESFTEEKREQLMSDVLLKCEFLVKKSEQG</sequence>
<dbReference type="AlphaFoldDB" id="K1YN44"/>
<reference evidence="1" key="1">
    <citation type="journal article" date="2012" name="Science">
        <title>Fermentation, hydrogen, and sulfur metabolism in multiple uncultivated bacterial phyla.</title>
        <authorList>
            <person name="Wrighton K.C."/>
            <person name="Thomas B.C."/>
            <person name="Sharon I."/>
            <person name="Miller C.S."/>
            <person name="Castelle C.J."/>
            <person name="VerBerkmoes N.C."/>
            <person name="Wilkins M.J."/>
            <person name="Hettich R.L."/>
            <person name="Lipton M.S."/>
            <person name="Williams K.H."/>
            <person name="Long P.E."/>
            <person name="Banfield J.F."/>
        </authorList>
    </citation>
    <scope>NUCLEOTIDE SEQUENCE [LARGE SCALE GENOMIC DNA]</scope>
</reference>